<protein>
    <submittedName>
        <fullName evidence="1">Uncharacterized protein</fullName>
    </submittedName>
</protein>
<evidence type="ECO:0000313" key="1">
    <source>
        <dbReference type="EMBL" id="SDZ52241.1"/>
    </source>
</evidence>
<reference evidence="2" key="1">
    <citation type="submission" date="2016-10" db="EMBL/GenBank/DDBJ databases">
        <authorList>
            <person name="Varghese N."/>
            <person name="Submissions S."/>
        </authorList>
    </citation>
    <scope>NUCLEOTIDE SEQUENCE [LARGE SCALE GENOMIC DNA]</scope>
    <source>
        <strain evidence="2">CGMCC 4.3530</strain>
    </source>
</reference>
<dbReference type="AlphaFoldDB" id="A0A1H3TR01"/>
<dbReference type="STRING" id="418495.SAMN05216215_10898"/>
<dbReference type="Proteomes" id="UP000199529">
    <property type="component" value="Unassembled WGS sequence"/>
</dbReference>
<name>A0A1H3TR01_9PSEU</name>
<evidence type="ECO:0000313" key="2">
    <source>
        <dbReference type="Proteomes" id="UP000199529"/>
    </source>
</evidence>
<proteinExistence type="predicted"/>
<accession>A0A1H3TR01</accession>
<keyword evidence="2" id="KW-1185">Reference proteome</keyword>
<organism evidence="1 2">
    <name type="scientific">Saccharopolyspora shandongensis</name>
    <dbReference type="NCBI Taxonomy" id="418495"/>
    <lineage>
        <taxon>Bacteria</taxon>
        <taxon>Bacillati</taxon>
        <taxon>Actinomycetota</taxon>
        <taxon>Actinomycetes</taxon>
        <taxon>Pseudonocardiales</taxon>
        <taxon>Pseudonocardiaceae</taxon>
        <taxon>Saccharopolyspora</taxon>
    </lineage>
</organism>
<sequence>MRVLCGQRHVQGHRRLGAVQGTPSSATTAWTVTSSIIAIFAESGGAARQYCEDVEVGMGGVNVPIPVAAALSVEQLMGKGGNR</sequence>
<gene>
    <name evidence="1" type="ORF">SAMN05216215_10898</name>
</gene>
<dbReference type="EMBL" id="FNOK01000089">
    <property type="protein sequence ID" value="SDZ52241.1"/>
    <property type="molecule type" value="Genomic_DNA"/>
</dbReference>